<evidence type="ECO:0000313" key="2">
    <source>
        <dbReference type="EMBL" id="KKN78726.1"/>
    </source>
</evidence>
<organism evidence="2">
    <name type="scientific">marine sediment metagenome</name>
    <dbReference type="NCBI Taxonomy" id="412755"/>
    <lineage>
        <taxon>unclassified sequences</taxon>
        <taxon>metagenomes</taxon>
        <taxon>ecological metagenomes</taxon>
    </lineage>
</organism>
<dbReference type="AlphaFoldDB" id="A0A0F9VZA2"/>
<proteinExistence type="predicted"/>
<comment type="caution">
    <text evidence="2">The sequence shown here is derived from an EMBL/GenBank/DDBJ whole genome shotgun (WGS) entry which is preliminary data.</text>
</comment>
<accession>A0A0F9VZA2</accession>
<dbReference type="EMBL" id="LAZR01000258">
    <property type="protein sequence ID" value="KKN78726.1"/>
    <property type="molecule type" value="Genomic_DNA"/>
</dbReference>
<protein>
    <submittedName>
        <fullName evidence="2">Uncharacterized protein</fullName>
    </submittedName>
</protein>
<keyword evidence="1" id="KW-1133">Transmembrane helix</keyword>
<evidence type="ECO:0000256" key="1">
    <source>
        <dbReference type="SAM" id="Phobius"/>
    </source>
</evidence>
<feature type="transmembrane region" description="Helical" evidence="1">
    <location>
        <begin position="15"/>
        <end position="33"/>
    </location>
</feature>
<reference evidence="2" key="1">
    <citation type="journal article" date="2015" name="Nature">
        <title>Complex archaea that bridge the gap between prokaryotes and eukaryotes.</title>
        <authorList>
            <person name="Spang A."/>
            <person name="Saw J.H."/>
            <person name="Jorgensen S.L."/>
            <person name="Zaremba-Niedzwiedzka K."/>
            <person name="Martijn J."/>
            <person name="Lind A.E."/>
            <person name="van Eijk R."/>
            <person name="Schleper C."/>
            <person name="Guy L."/>
            <person name="Ettema T.J."/>
        </authorList>
    </citation>
    <scope>NUCLEOTIDE SEQUENCE</scope>
</reference>
<keyword evidence="1" id="KW-0812">Transmembrane</keyword>
<feature type="transmembrane region" description="Helical" evidence="1">
    <location>
        <begin position="70"/>
        <end position="92"/>
    </location>
</feature>
<name>A0A0F9VZA2_9ZZZZ</name>
<gene>
    <name evidence="2" type="ORF">LCGC14_0347930</name>
</gene>
<sequence>MHCIVDIEEPGNSNMRAVIIFTLLFYSLVGFIITKLPTPDQAEGFNIITEADIEETVVVKASEQPSPATAIVVAGLNLFAVIKTIYLLLSFQLSGVPFLINLLFLVPANITVYMVAVQLVRGG</sequence>
<feature type="transmembrane region" description="Helical" evidence="1">
    <location>
        <begin position="98"/>
        <end position="120"/>
    </location>
</feature>
<keyword evidence="1" id="KW-0472">Membrane</keyword>